<organism evidence="5 6">
    <name type="scientific">Morella rubra</name>
    <name type="common">Chinese bayberry</name>
    <dbReference type="NCBI Taxonomy" id="262757"/>
    <lineage>
        <taxon>Eukaryota</taxon>
        <taxon>Viridiplantae</taxon>
        <taxon>Streptophyta</taxon>
        <taxon>Embryophyta</taxon>
        <taxon>Tracheophyta</taxon>
        <taxon>Spermatophyta</taxon>
        <taxon>Magnoliopsida</taxon>
        <taxon>eudicotyledons</taxon>
        <taxon>Gunneridae</taxon>
        <taxon>Pentapetalae</taxon>
        <taxon>rosids</taxon>
        <taxon>fabids</taxon>
        <taxon>Fagales</taxon>
        <taxon>Myricaceae</taxon>
        <taxon>Morella</taxon>
    </lineage>
</organism>
<evidence type="ECO:0000256" key="2">
    <source>
        <dbReference type="ARBA" id="ARBA00022771"/>
    </source>
</evidence>
<proteinExistence type="predicted"/>
<dbReference type="Proteomes" id="UP000516437">
    <property type="component" value="Chromosome 4"/>
</dbReference>
<keyword evidence="6" id="KW-1185">Reference proteome</keyword>
<evidence type="ECO:0000256" key="3">
    <source>
        <dbReference type="ARBA" id="ARBA00022833"/>
    </source>
</evidence>
<dbReference type="OrthoDB" id="1495530at2759"/>
<dbReference type="AlphaFoldDB" id="A0A6A1VZG5"/>
<evidence type="ECO:0000256" key="1">
    <source>
        <dbReference type="ARBA" id="ARBA00022723"/>
    </source>
</evidence>
<gene>
    <name evidence="5" type="ORF">CJ030_MR4G023630</name>
</gene>
<reference evidence="5 6" key="1">
    <citation type="journal article" date="2019" name="Plant Biotechnol. J.">
        <title>The red bayberry genome and genetic basis of sex determination.</title>
        <authorList>
            <person name="Jia H.M."/>
            <person name="Jia H.J."/>
            <person name="Cai Q.L."/>
            <person name="Wang Y."/>
            <person name="Zhao H.B."/>
            <person name="Yang W.F."/>
            <person name="Wang G.Y."/>
            <person name="Li Y.H."/>
            <person name="Zhan D.L."/>
            <person name="Shen Y.T."/>
            <person name="Niu Q.F."/>
            <person name="Chang L."/>
            <person name="Qiu J."/>
            <person name="Zhao L."/>
            <person name="Xie H.B."/>
            <person name="Fu W.Y."/>
            <person name="Jin J."/>
            <person name="Li X.W."/>
            <person name="Jiao Y."/>
            <person name="Zhou C.C."/>
            <person name="Tu T."/>
            <person name="Chai C.Y."/>
            <person name="Gao J.L."/>
            <person name="Fan L.J."/>
            <person name="van de Weg E."/>
            <person name="Wang J.Y."/>
            <person name="Gao Z.S."/>
        </authorList>
    </citation>
    <scope>NUCLEOTIDE SEQUENCE [LARGE SCALE GENOMIC DNA]</scope>
    <source>
        <tissue evidence="5">Leaves</tissue>
    </source>
</reference>
<protein>
    <recommendedName>
        <fullName evidence="4">GRF-type domain-containing protein</fullName>
    </recommendedName>
</protein>
<accession>A0A6A1VZG5</accession>
<dbReference type="EMBL" id="RXIC02000022">
    <property type="protein sequence ID" value="KAB1215970.1"/>
    <property type="molecule type" value="Genomic_DNA"/>
</dbReference>
<keyword evidence="3" id="KW-0862">Zinc</keyword>
<name>A0A6A1VZG5_9ROSI</name>
<evidence type="ECO:0000313" key="5">
    <source>
        <dbReference type="EMBL" id="KAB1215970.1"/>
    </source>
</evidence>
<feature type="domain" description="GRF-type" evidence="4">
    <location>
        <begin position="72"/>
        <end position="100"/>
    </location>
</feature>
<dbReference type="GO" id="GO:0008270">
    <property type="term" value="F:zinc ion binding"/>
    <property type="evidence" value="ECO:0007669"/>
    <property type="project" value="UniProtKB-KW"/>
</dbReference>
<keyword evidence="2" id="KW-0863">Zinc-finger</keyword>
<dbReference type="InterPro" id="IPR010666">
    <property type="entry name" value="Znf_GRF"/>
</dbReference>
<comment type="caution">
    <text evidence="5">The sequence shown here is derived from an EMBL/GenBank/DDBJ whole genome shotgun (WGS) entry which is preliminary data.</text>
</comment>
<dbReference type="Pfam" id="PF06839">
    <property type="entry name" value="Zn_ribbon_GRF"/>
    <property type="match status" value="1"/>
</dbReference>
<sequence>MLAEALAAQLASTLAAELKLAVAVLEGDSCLVIAAPKKEEQDVDWIIWSSSSVRDHRSGWESPSKGGLVEPPACLCGAQATIRTSLTKRNPGRHFYGCPFFGGTPVSTLEMKAAGFVI</sequence>
<evidence type="ECO:0000313" key="6">
    <source>
        <dbReference type="Proteomes" id="UP000516437"/>
    </source>
</evidence>
<evidence type="ECO:0000259" key="4">
    <source>
        <dbReference type="Pfam" id="PF06839"/>
    </source>
</evidence>
<keyword evidence="1" id="KW-0479">Metal-binding</keyword>